<dbReference type="AlphaFoldDB" id="A0A5C6B4A0"/>
<proteinExistence type="predicted"/>
<protein>
    <recommendedName>
        <fullName evidence="4">SPFH domain / Band 7 family protein</fullName>
    </recommendedName>
</protein>
<gene>
    <name evidence="2" type="ORF">Pla52n_21030</name>
</gene>
<accession>A0A5C6B4A0</accession>
<comment type="caution">
    <text evidence="2">The sequence shown here is derived from an EMBL/GenBank/DDBJ whole genome shotgun (WGS) entry which is preliminary data.</text>
</comment>
<name>A0A5C6B4A0_9BACT</name>
<organism evidence="2 3">
    <name type="scientific">Stieleria varia</name>
    <dbReference type="NCBI Taxonomy" id="2528005"/>
    <lineage>
        <taxon>Bacteria</taxon>
        <taxon>Pseudomonadati</taxon>
        <taxon>Planctomycetota</taxon>
        <taxon>Planctomycetia</taxon>
        <taxon>Pirellulales</taxon>
        <taxon>Pirellulaceae</taxon>
        <taxon>Stieleria</taxon>
    </lineage>
</organism>
<dbReference type="RefSeq" id="WP_146519469.1">
    <property type="nucleotide sequence ID" value="NZ_CP151726.1"/>
</dbReference>
<evidence type="ECO:0000313" key="2">
    <source>
        <dbReference type="EMBL" id="TWU06382.1"/>
    </source>
</evidence>
<keyword evidence="1" id="KW-0812">Transmembrane</keyword>
<keyword evidence="1" id="KW-1133">Transmembrane helix</keyword>
<keyword evidence="1" id="KW-0472">Membrane</keyword>
<dbReference type="Proteomes" id="UP000320176">
    <property type="component" value="Unassembled WGS sequence"/>
</dbReference>
<reference evidence="2 3" key="1">
    <citation type="submission" date="2019-02" db="EMBL/GenBank/DDBJ databases">
        <title>Deep-cultivation of Planctomycetes and their phenomic and genomic characterization uncovers novel biology.</title>
        <authorList>
            <person name="Wiegand S."/>
            <person name="Jogler M."/>
            <person name="Boedeker C."/>
            <person name="Pinto D."/>
            <person name="Vollmers J."/>
            <person name="Rivas-Marin E."/>
            <person name="Kohn T."/>
            <person name="Peeters S.H."/>
            <person name="Heuer A."/>
            <person name="Rast P."/>
            <person name="Oberbeckmann S."/>
            <person name="Bunk B."/>
            <person name="Jeske O."/>
            <person name="Meyerdierks A."/>
            <person name="Storesund J.E."/>
            <person name="Kallscheuer N."/>
            <person name="Luecker S."/>
            <person name="Lage O.M."/>
            <person name="Pohl T."/>
            <person name="Merkel B.J."/>
            <person name="Hornburger P."/>
            <person name="Mueller R.-W."/>
            <person name="Bruemmer F."/>
            <person name="Labrenz M."/>
            <person name="Spormann A.M."/>
            <person name="Op Den Camp H."/>
            <person name="Overmann J."/>
            <person name="Amann R."/>
            <person name="Jetten M.S.M."/>
            <person name="Mascher T."/>
            <person name="Medema M.H."/>
            <person name="Devos D.P."/>
            <person name="Kaster A.-K."/>
            <person name="Ovreas L."/>
            <person name="Rohde M."/>
            <person name="Galperin M.Y."/>
            <person name="Jogler C."/>
        </authorList>
    </citation>
    <scope>NUCLEOTIDE SEQUENCE [LARGE SCALE GENOMIC DNA]</scope>
    <source>
        <strain evidence="2 3">Pla52n</strain>
    </source>
</reference>
<evidence type="ECO:0000313" key="3">
    <source>
        <dbReference type="Proteomes" id="UP000320176"/>
    </source>
</evidence>
<evidence type="ECO:0000256" key="1">
    <source>
        <dbReference type="SAM" id="Phobius"/>
    </source>
</evidence>
<feature type="transmembrane region" description="Helical" evidence="1">
    <location>
        <begin position="6"/>
        <end position="23"/>
    </location>
</feature>
<sequence length="182" mass="20359">MVVYVAILIVAFVQLATVGFFLWKSYVTCNADEAIVKTGYGGQQVVQRGGIIVLPVLQRYQRVSLAAVPLQIEFDAARPLRFSDGNSEPILITAWIMLDVINGSDAIIEAVETMGASKLAEPEHMQRYYGDVMKQSIQRAAKLAKRDAWFQDLPQIPRGVYEAISSELEDFHRVQRITIASR</sequence>
<dbReference type="EMBL" id="SJPN01000002">
    <property type="protein sequence ID" value="TWU06382.1"/>
    <property type="molecule type" value="Genomic_DNA"/>
</dbReference>
<evidence type="ECO:0008006" key="4">
    <source>
        <dbReference type="Google" id="ProtNLM"/>
    </source>
</evidence>
<keyword evidence="3" id="KW-1185">Reference proteome</keyword>